<dbReference type="AlphaFoldDB" id="A0A9P0E7W1"/>
<protein>
    <submittedName>
        <fullName evidence="1">Uncharacterized protein</fullName>
    </submittedName>
</protein>
<organism evidence="1 2">
    <name type="scientific">Nezara viridula</name>
    <name type="common">Southern green stink bug</name>
    <name type="synonym">Cimex viridulus</name>
    <dbReference type="NCBI Taxonomy" id="85310"/>
    <lineage>
        <taxon>Eukaryota</taxon>
        <taxon>Metazoa</taxon>
        <taxon>Ecdysozoa</taxon>
        <taxon>Arthropoda</taxon>
        <taxon>Hexapoda</taxon>
        <taxon>Insecta</taxon>
        <taxon>Pterygota</taxon>
        <taxon>Neoptera</taxon>
        <taxon>Paraneoptera</taxon>
        <taxon>Hemiptera</taxon>
        <taxon>Heteroptera</taxon>
        <taxon>Panheteroptera</taxon>
        <taxon>Pentatomomorpha</taxon>
        <taxon>Pentatomoidea</taxon>
        <taxon>Pentatomidae</taxon>
        <taxon>Pentatominae</taxon>
        <taxon>Nezara</taxon>
    </lineage>
</organism>
<accession>A0A9P0E7W1</accession>
<sequence>MKKRASQIAVAGGRGGGHEDAWSLKVEKSCFGQGRIAENSGGG</sequence>
<name>A0A9P0E7W1_NEZVI</name>
<keyword evidence="2" id="KW-1185">Reference proteome</keyword>
<reference evidence="1" key="1">
    <citation type="submission" date="2022-01" db="EMBL/GenBank/DDBJ databases">
        <authorList>
            <person name="King R."/>
        </authorList>
    </citation>
    <scope>NUCLEOTIDE SEQUENCE</scope>
</reference>
<proteinExistence type="predicted"/>
<dbReference type="Proteomes" id="UP001152798">
    <property type="component" value="Chromosome 1"/>
</dbReference>
<evidence type="ECO:0000313" key="1">
    <source>
        <dbReference type="EMBL" id="CAH1389046.1"/>
    </source>
</evidence>
<evidence type="ECO:0000313" key="2">
    <source>
        <dbReference type="Proteomes" id="UP001152798"/>
    </source>
</evidence>
<dbReference type="EMBL" id="OV725077">
    <property type="protein sequence ID" value="CAH1389046.1"/>
    <property type="molecule type" value="Genomic_DNA"/>
</dbReference>
<gene>
    <name evidence="1" type="ORF">NEZAVI_LOCUS516</name>
</gene>